<comment type="caution">
    <text evidence="2">The sequence shown here is derived from an EMBL/GenBank/DDBJ whole genome shotgun (WGS) entry which is preliminary data.</text>
</comment>
<dbReference type="EMBL" id="JASZZN010000012">
    <property type="protein sequence ID" value="MDM4017125.1"/>
    <property type="molecule type" value="Genomic_DNA"/>
</dbReference>
<feature type="transmembrane region" description="Helical" evidence="1">
    <location>
        <begin position="37"/>
        <end position="54"/>
    </location>
</feature>
<name>A0ABT7PKX7_9BACT</name>
<organism evidence="2 3">
    <name type="scientific">Roseiconus lacunae</name>
    <dbReference type="NCBI Taxonomy" id="2605694"/>
    <lineage>
        <taxon>Bacteria</taxon>
        <taxon>Pseudomonadati</taxon>
        <taxon>Planctomycetota</taxon>
        <taxon>Planctomycetia</taxon>
        <taxon>Pirellulales</taxon>
        <taxon>Pirellulaceae</taxon>
        <taxon>Roseiconus</taxon>
    </lineage>
</organism>
<proteinExistence type="predicted"/>
<dbReference type="Proteomes" id="UP001239462">
    <property type="component" value="Unassembled WGS sequence"/>
</dbReference>
<reference evidence="2 3" key="1">
    <citation type="submission" date="2023-06" db="EMBL/GenBank/DDBJ databases">
        <title>Roseiconus lacunae JC819 isolated from Gulf of Mannar region, Tamil Nadu.</title>
        <authorList>
            <person name="Pk S."/>
            <person name="Ch S."/>
            <person name="Ch V.R."/>
        </authorList>
    </citation>
    <scope>NUCLEOTIDE SEQUENCE [LARGE SCALE GENOMIC DNA]</scope>
    <source>
        <strain evidence="2 3">JC819</strain>
    </source>
</reference>
<dbReference type="PANTHER" id="PTHR34351">
    <property type="entry name" value="SLR1927 PROTEIN-RELATED"/>
    <property type="match status" value="1"/>
</dbReference>
<keyword evidence="3" id="KW-1185">Reference proteome</keyword>
<protein>
    <submittedName>
        <fullName evidence="2">DUF58 domain-containing protein</fullName>
    </submittedName>
</protein>
<evidence type="ECO:0000313" key="2">
    <source>
        <dbReference type="EMBL" id="MDM4017125.1"/>
    </source>
</evidence>
<dbReference type="RefSeq" id="WP_289164614.1">
    <property type="nucleotide sequence ID" value="NZ_JASZZN010000012.1"/>
</dbReference>
<keyword evidence="1" id="KW-0812">Transmembrane</keyword>
<accession>A0ABT7PKX7</accession>
<evidence type="ECO:0000313" key="3">
    <source>
        <dbReference type="Proteomes" id="UP001239462"/>
    </source>
</evidence>
<gene>
    <name evidence="2" type="ORF">QTN89_16895</name>
</gene>
<keyword evidence="1" id="KW-1133">Transmembrane helix</keyword>
<keyword evidence="1" id="KW-0472">Membrane</keyword>
<dbReference type="PANTHER" id="PTHR34351:SF1">
    <property type="entry name" value="SLR1927 PROTEIN"/>
    <property type="match status" value="1"/>
</dbReference>
<evidence type="ECO:0000256" key="1">
    <source>
        <dbReference type="SAM" id="Phobius"/>
    </source>
</evidence>
<sequence>MAMVHDASQEKSWWVRLLTSDFCPWANRFVYWLKEPVGWFISAAVASAIIGYSVSPIGWTMAASLSVMIVIGMAWPWIAVRAVACSLTPEEDRVHEDDACHFKLSVLNRLPLPVWGLAIEGYLDRQTQTGDEETPPTVALAFVKGLSKSTYRFAVRPRLRGHYPQTLPLITCSFPFGIWTAKKQMREVSGMTVWPKVYPVAGRCPMSGRVWADLGEGNRSGPNGDFIGVRDYRNGDAIKHVNWVATARADRLIVTERNAPQCPTIDVWIDTGGRSDLPTKVNQQLISDRIRVAASLLVNLHQSAIPTRVQIGTRSIIPRRGPEGLRQLLDALADVPLEGSEQPLRGAARSEAACLTVSSDKDGDPIVCSVDPSTQLRQSSSHRHRRLDRSIDLGCQLASFWTGGRDAKHVA</sequence>